<dbReference type="InterPro" id="IPR014127">
    <property type="entry name" value="CHP02757"/>
</dbReference>
<sequence>MRRELQKRSPVQIKKLKPFLDKWVERIEQRDYINEDPILFMHAFNHKEDQLLAGFFAATMAWGRRDIVIRKVRDLLERMNNRPEEFIGNFSDDDADRFEGFKHRTFKPIDMIWLTKILQSILQEFESFECFWNACYQKAQQTGRPLMAVFHENFFALQSNTPKRTYKHVSNAEKKSSCKRLYLYLRWAIRKESPVDLGLMDFMPASELMVPLDVHVARQARKLGLLSRTYNDWWAVEELTETLRLLDPKDPAKYDYALFGLGVAEDGLPEELIINPTLGK</sequence>
<dbReference type="Proteomes" id="UP001207337">
    <property type="component" value="Unassembled WGS sequence"/>
</dbReference>
<dbReference type="RefSeq" id="WP_265791063.1">
    <property type="nucleotide sequence ID" value="NZ_BAABRS010000004.1"/>
</dbReference>
<dbReference type="EMBL" id="JAJNDC010000004">
    <property type="protein sequence ID" value="MCW9714006.1"/>
    <property type="molecule type" value="Genomic_DNA"/>
</dbReference>
<evidence type="ECO:0000313" key="1">
    <source>
        <dbReference type="EMBL" id="MCW9714006.1"/>
    </source>
</evidence>
<gene>
    <name evidence="1" type="ORF">LQ318_13930</name>
</gene>
<reference evidence="1 2" key="1">
    <citation type="submission" date="2021-11" db="EMBL/GenBank/DDBJ databases">
        <title>Aliifidinibius sp. nov., a new bacterium isolated from saline soil.</title>
        <authorList>
            <person name="Galisteo C."/>
            <person name="De La Haba R."/>
            <person name="Sanchez-Porro C."/>
            <person name="Ventosa A."/>
        </authorList>
    </citation>
    <scope>NUCLEOTIDE SEQUENCE [LARGE SCALE GENOMIC DNA]</scope>
    <source>
        <strain evidence="1 2">KACC 190600</strain>
    </source>
</reference>
<name>A0ABT3Q1Q2_9BACT</name>
<evidence type="ECO:0000313" key="2">
    <source>
        <dbReference type="Proteomes" id="UP001207337"/>
    </source>
</evidence>
<dbReference type="Pfam" id="PF09674">
    <property type="entry name" value="DUF2400"/>
    <property type="match status" value="1"/>
</dbReference>
<comment type="caution">
    <text evidence="1">The sequence shown here is derived from an EMBL/GenBank/DDBJ whole genome shotgun (WGS) entry which is preliminary data.</text>
</comment>
<dbReference type="NCBIfam" id="TIGR02757">
    <property type="entry name" value="TIGR02757 family protein"/>
    <property type="match status" value="1"/>
</dbReference>
<organism evidence="1 2">
    <name type="scientific">Fodinibius salicampi</name>
    <dbReference type="NCBI Taxonomy" id="1920655"/>
    <lineage>
        <taxon>Bacteria</taxon>
        <taxon>Pseudomonadati</taxon>
        <taxon>Balneolota</taxon>
        <taxon>Balneolia</taxon>
        <taxon>Balneolales</taxon>
        <taxon>Balneolaceae</taxon>
        <taxon>Fodinibius</taxon>
    </lineage>
</organism>
<accession>A0ABT3Q1Q2</accession>
<proteinExistence type="predicted"/>
<protein>
    <submittedName>
        <fullName evidence="1">TIGR02757 family protein</fullName>
    </submittedName>
</protein>
<keyword evidence="2" id="KW-1185">Reference proteome</keyword>